<dbReference type="SUPFAM" id="SSF53335">
    <property type="entry name" value="S-adenosyl-L-methionine-dependent methyltransferases"/>
    <property type="match status" value="1"/>
</dbReference>
<keyword evidence="7" id="KW-1185">Reference proteome</keyword>
<dbReference type="Proteomes" id="UP001165082">
    <property type="component" value="Unassembled WGS sequence"/>
</dbReference>
<protein>
    <recommendedName>
        <fullName evidence="5">Methyltransferase small domain-containing protein</fullName>
    </recommendedName>
</protein>
<keyword evidence="2" id="KW-0489">Methyltransferase</keyword>
<dbReference type="Pfam" id="PF05175">
    <property type="entry name" value="MTS"/>
    <property type="match status" value="1"/>
</dbReference>
<evidence type="ECO:0000313" key="7">
    <source>
        <dbReference type="Proteomes" id="UP001165082"/>
    </source>
</evidence>
<dbReference type="AlphaFoldDB" id="A0A9W6ZAF4"/>
<dbReference type="InterPro" id="IPR007848">
    <property type="entry name" value="Small_mtfrase_dom"/>
</dbReference>
<dbReference type="GO" id="GO:0008276">
    <property type="term" value="F:protein methyltransferase activity"/>
    <property type="evidence" value="ECO:0007669"/>
    <property type="project" value="TreeGrafter"/>
</dbReference>
<evidence type="ECO:0000256" key="4">
    <source>
        <dbReference type="ARBA" id="ARBA00022691"/>
    </source>
</evidence>
<dbReference type="GO" id="GO:0008757">
    <property type="term" value="F:S-adenosylmethionine-dependent methyltransferase activity"/>
    <property type="evidence" value="ECO:0007669"/>
    <property type="project" value="TreeGrafter"/>
</dbReference>
<evidence type="ECO:0000259" key="5">
    <source>
        <dbReference type="Pfam" id="PF05175"/>
    </source>
</evidence>
<dbReference type="Gene3D" id="3.40.50.150">
    <property type="entry name" value="Vaccinia Virus protein VP39"/>
    <property type="match status" value="1"/>
</dbReference>
<name>A0A9W6ZAF4_9STRA</name>
<organism evidence="6 7">
    <name type="scientific">Triparma retinervis</name>
    <dbReference type="NCBI Taxonomy" id="2557542"/>
    <lineage>
        <taxon>Eukaryota</taxon>
        <taxon>Sar</taxon>
        <taxon>Stramenopiles</taxon>
        <taxon>Ochrophyta</taxon>
        <taxon>Bolidophyceae</taxon>
        <taxon>Parmales</taxon>
        <taxon>Triparmaceae</taxon>
        <taxon>Triparma</taxon>
    </lineage>
</organism>
<feature type="non-terminal residue" evidence="6">
    <location>
        <position position="1"/>
    </location>
</feature>
<reference evidence="6" key="1">
    <citation type="submission" date="2022-07" db="EMBL/GenBank/DDBJ databases">
        <title>Genome analysis of Parmales, a sister group of diatoms, reveals the evolutionary specialization of diatoms from phago-mixotrophs to photoautotrophs.</title>
        <authorList>
            <person name="Ban H."/>
            <person name="Sato S."/>
            <person name="Yoshikawa S."/>
            <person name="Kazumasa Y."/>
            <person name="Nakamura Y."/>
            <person name="Ichinomiya M."/>
            <person name="Saitoh K."/>
            <person name="Sato N."/>
            <person name="Blanc-Mathieu R."/>
            <person name="Endo H."/>
            <person name="Kuwata A."/>
            <person name="Ogata H."/>
        </authorList>
    </citation>
    <scope>NUCLEOTIDE SEQUENCE</scope>
</reference>
<comment type="caution">
    <text evidence="6">The sequence shown here is derived from an EMBL/GenBank/DDBJ whole genome shotgun (WGS) entry which is preliminary data.</text>
</comment>
<dbReference type="InterPro" id="IPR029063">
    <property type="entry name" value="SAM-dependent_MTases_sf"/>
</dbReference>
<dbReference type="PANTHER" id="PTHR45875:SF1">
    <property type="entry name" value="METHYLTRANSFERASE N6AMT1"/>
    <property type="match status" value="1"/>
</dbReference>
<feature type="domain" description="Methyltransferase small" evidence="5">
    <location>
        <begin position="170"/>
        <end position="247"/>
    </location>
</feature>
<dbReference type="InterPro" id="IPR052190">
    <property type="entry name" value="Euk-Arch_PrmC-MTase"/>
</dbReference>
<gene>
    <name evidence="6" type="ORF">TrRE_jg12702</name>
</gene>
<evidence type="ECO:0000256" key="3">
    <source>
        <dbReference type="ARBA" id="ARBA00022679"/>
    </source>
</evidence>
<dbReference type="OrthoDB" id="269872at2759"/>
<keyword evidence="4" id="KW-0949">S-adenosyl-L-methionine</keyword>
<evidence type="ECO:0000256" key="2">
    <source>
        <dbReference type="ARBA" id="ARBA00022603"/>
    </source>
</evidence>
<dbReference type="PANTHER" id="PTHR45875">
    <property type="entry name" value="METHYLTRANSFERASE N6AMT1"/>
    <property type="match status" value="1"/>
</dbReference>
<evidence type="ECO:0000256" key="1">
    <source>
        <dbReference type="ARBA" id="ARBA00006149"/>
    </source>
</evidence>
<evidence type="ECO:0000313" key="6">
    <source>
        <dbReference type="EMBL" id="GMH48661.1"/>
    </source>
</evidence>
<dbReference type="GO" id="GO:0035657">
    <property type="term" value="C:eRF1 methyltransferase complex"/>
    <property type="evidence" value="ECO:0007669"/>
    <property type="project" value="TreeGrafter"/>
</dbReference>
<comment type="similarity">
    <text evidence="1">Belongs to the eukaryotic/archaeal PrmC-related family.</text>
</comment>
<dbReference type="GO" id="GO:0003676">
    <property type="term" value="F:nucleic acid binding"/>
    <property type="evidence" value="ECO:0007669"/>
    <property type="project" value="InterPro"/>
</dbReference>
<accession>A0A9W6ZAF4</accession>
<sequence>MYTLREIFASHNYTYESARTYLSKIPPSELEGDPLPDILDAGYFHLVRDLLPPPTDATEVLLSLFLFGISLPAPTISAALPQLSVFLLTSSTLLLNPPHSPTHVLSPYQIYPLSTALFNALNKPSTILLATDWSLESLIPPKFAIMPIGQDTLELIAVHTSDPSPANPPRVLDMCSGSGAQGITYKLTTCPSCELTMVDVNPRAVKMCELNKLLNNVEGRVVQGACWEPLDEDEKFGRILCNPPFVAVPDPEPQTNIYDQPSLYATGGPKGDEVLRSILRPLQTRLTETGRFYCVTEVQNVKSSPEMITDMVEKDSGDMRVNVAYCVEDVETVAEYSKVRSEERG</sequence>
<dbReference type="CDD" id="cd02440">
    <property type="entry name" value="AdoMet_MTases"/>
    <property type="match status" value="1"/>
</dbReference>
<dbReference type="EMBL" id="BRXZ01001881">
    <property type="protein sequence ID" value="GMH48661.1"/>
    <property type="molecule type" value="Genomic_DNA"/>
</dbReference>
<dbReference type="InterPro" id="IPR002052">
    <property type="entry name" value="DNA_methylase_N6_adenine_CS"/>
</dbReference>
<dbReference type="GO" id="GO:0032259">
    <property type="term" value="P:methylation"/>
    <property type="evidence" value="ECO:0007669"/>
    <property type="project" value="UniProtKB-KW"/>
</dbReference>
<keyword evidence="3" id="KW-0808">Transferase</keyword>
<dbReference type="PROSITE" id="PS00092">
    <property type="entry name" value="N6_MTASE"/>
    <property type="match status" value="1"/>
</dbReference>
<proteinExistence type="inferred from homology"/>